<evidence type="ECO:0000313" key="6">
    <source>
        <dbReference type="EMBL" id="PCJ19921.1"/>
    </source>
</evidence>
<dbReference type="EMBL" id="NVVJ01000085">
    <property type="protein sequence ID" value="PCJ19921.1"/>
    <property type="molecule type" value="Genomic_DNA"/>
</dbReference>
<accession>A0A2A5ALF0</accession>
<comment type="caution">
    <text evidence="6">The sequence shown here is derived from an EMBL/GenBank/DDBJ whole genome shotgun (WGS) entry which is preliminary data.</text>
</comment>
<gene>
    <name evidence="6" type="ORF">COA96_16110</name>
</gene>
<evidence type="ECO:0000256" key="4">
    <source>
        <dbReference type="SAM" id="SignalP"/>
    </source>
</evidence>
<dbReference type="InterPro" id="IPR013320">
    <property type="entry name" value="ConA-like_dom_sf"/>
</dbReference>
<sequence length="269" mass="27866">MIRKLLASTTMALSLVSFSQAVQANAISYEAAVLGDNPLAYWKLDELTGSTAIDSVGGFNGTISGDTSVGSSGAFSGSSSYSFDGNGDYVEISTGTWGGGSSLTVEAWYNLNSAGSTFQSVVSALTADFAHLQVYTAGNNVAYTNGGVIVLPIASPIPLNEWHHLVMSISSGDTRLYRDGVQIGSSSVTFTSINPTGVIRFGSGYAGGRYLSGRIDDIAIYDSALSESQVQAHFSAASAVAAVPEPGIITLLGIGIAGLGFRRRKKFNS</sequence>
<dbReference type="Pfam" id="PF13385">
    <property type="entry name" value="Laminin_G_3"/>
    <property type="match status" value="1"/>
</dbReference>
<protein>
    <recommendedName>
        <fullName evidence="5">LamG-like jellyroll fold domain-containing protein</fullName>
    </recommendedName>
</protein>
<evidence type="ECO:0000256" key="2">
    <source>
        <dbReference type="ARBA" id="ARBA00023157"/>
    </source>
</evidence>
<keyword evidence="3" id="KW-1133">Transmembrane helix</keyword>
<keyword evidence="1 4" id="KW-0732">Signal</keyword>
<reference evidence="7" key="1">
    <citation type="submission" date="2017-08" db="EMBL/GenBank/DDBJ databases">
        <title>A dynamic microbial community with high functional redundancy inhabits the cold, oxic subseafloor aquifer.</title>
        <authorList>
            <person name="Tully B.J."/>
            <person name="Wheat C.G."/>
            <person name="Glazer B.T."/>
            <person name="Huber J.A."/>
        </authorList>
    </citation>
    <scope>NUCLEOTIDE SEQUENCE [LARGE SCALE GENOMIC DNA]</scope>
</reference>
<evidence type="ECO:0000313" key="7">
    <source>
        <dbReference type="Proteomes" id="UP000218327"/>
    </source>
</evidence>
<evidence type="ECO:0000259" key="5">
    <source>
        <dbReference type="SMART" id="SM00560"/>
    </source>
</evidence>
<feature type="transmembrane region" description="Helical" evidence="3">
    <location>
        <begin position="236"/>
        <end position="261"/>
    </location>
</feature>
<feature type="chain" id="PRO_5012788670" description="LamG-like jellyroll fold domain-containing protein" evidence="4">
    <location>
        <begin position="25"/>
        <end position="269"/>
    </location>
</feature>
<dbReference type="InterPro" id="IPR013424">
    <property type="entry name" value="Ice-binding_C"/>
</dbReference>
<evidence type="ECO:0000256" key="1">
    <source>
        <dbReference type="ARBA" id="ARBA00022729"/>
    </source>
</evidence>
<keyword evidence="3" id="KW-0472">Membrane</keyword>
<dbReference type="SUPFAM" id="SSF49899">
    <property type="entry name" value="Concanavalin A-like lectins/glucanases"/>
    <property type="match status" value="1"/>
</dbReference>
<keyword evidence="2" id="KW-1015">Disulfide bond</keyword>
<dbReference type="Gene3D" id="2.60.120.200">
    <property type="match status" value="1"/>
</dbReference>
<dbReference type="Proteomes" id="UP000218327">
    <property type="component" value="Unassembled WGS sequence"/>
</dbReference>
<feature type="domain" description="LamG-like jellyroll fold" evidence="5">
    <location>
        <begin position="101"/>
        <end position="228"/>
    </location>
</feature>
<dbReference type="InterPro" id="IPR006558">
    <property type="entry name" value="LamG-like"/>
</dbReference>
<dbReference type="Pfam" id="PF07589">
    <property type="entry name" value="PEP-CTERM"/>
    <property type="match status" value="1"/>
</dbReference>
<name>A0A2A5ALF0_9GAMM</name>
<feature type="signal peptide" evidence="4">
    <location>
        <begin position="1"/>
        <end position="24"/>
    </location>
</feature>
<dbReference type="SMART" id="SM00560">
    <property type="entry name" value="LamGL"/>
    <property type="match status" value="1"/>
</dbReference>
<evidence type="ECO:0000256" key="3">
    <source>
        <dbReference type="SAM" id="Phobius"/>
    </source>
</evidence>
<proteinExistence type="predicted"/>
<dbReference type="NCBIfam" id="TIGR02595">
    <property type="entry name" value="PEP_CTERM"/>
    <property type="match status" value="1"/>
</dbReference>
<keyword evidence="3" id="KW-0812">Transmembrane</keyword>
<organism evidence="6 7">
    <name type="scientific">SAR86 cluster bacterium</name>
    <dbReference type="NCBI Taxonomy" id="2030880"/>
    <lineage>
        <taxon>Bacteria</taxon>
        <taxon>Pseudomonadati</taxon>
        <taxon>Pseudomonadota</taxon>
        <taxon>Gammaproteobacteria</taxon>
        <taxon>SAR86 cluster</taxon>
    </lineage>
</organism>
<dbReference type="AlphaFoldDB" id="A0A2A5ALF0"/>